<dbReference type="GO" id="GO:0004820">
    <property type="term" value="F:glycine-tRNA ligase activity"/>
    <property type="evidence" value="ECO:0007669"/>
    <property type="project" value="UniProtKB-UniRule"/>
</dbReference>
<dbReference type="NCBIfam" id="NF003211">
    <property type="entry name" value="PRK04173.1"/>
    <property type="match status" value="1"/>
</dbReference>
<comment type="similarity">
    <text evidence="1 8">Belongs to the class-II aminoacyl-tRNA synthetase family.</text>
</comment>
<evidence type="ECO:0000259" key="9">
    <source>
        <dbReference type="PROSITE" id="PS50862"/>
    </source>
</evidence>
<dbReference type="InterPro" id="IPR002314">
    <property type="entry name" value="aa-tRNA-synt_IIb"/>
</dbReference>
<dbReference type="InterPro" id="IPR033731">
    <property type="entry name" value="GlyRS-like_core"/>
</dbReference>
<sequence>MAKEKKSNQLSNKYGASMEKIVSLAKRRGFVYPSSEIYGGLSATWDYGPLGVELKKNIQEIWWREMTRLQDNIVGLDAAIMMHPKTWEASGHVENFSDPLVDCKQCKTRFREDKLSAEVIASKKCPECGGELTEPRQFNLMFSTHLGPVADSGSIVYLRPETAQGIFVNFKNVVDTSRVQIPFGIAQIGKAFRNEITTKNFIFRTCEFEQMEMQFFVKPGTDDKWFEYWKEQRMNYYVNQLGVLPENLHFHQHGPDELAHYAKDAYDVEYHYPFGWEEQEGIHNRTDFDLGRHGEYCGKEINYLDPQTNERYIPYVIETSAGLTRSVLVCLMDAYHEETIGEDKQGKPDVRTVLHLHPNVAPIKAAVLPLVKKDGLADLAKDIQKELNLEFNTFYDQSGAIGRRYRRQDEVGTPFCITVDYDSKDNHDVTIRFRDSMEQIRVPREGLAARLKDEMKKYKRV</sequence>
<dbReference type="EC" id="6.1.1.14" evidence="8"/>
<dbReference type="CDD" id="cd00774">
    <property type="entry name" value="GlyRS-like_core"/>
    <property type="match status" value="1"/>
</dbReference>
<dbReference type="PRINTS" id="PR01043">
    <property type="entry name" value="TRNASYNTHGLY"/>
</dbReference>
<keyword evidence="5 8" id="KW-0067">ATP-binding</keyword>
<dbReference type="Pfam" id="PF00587">
    <property type="entry name" value="tRNA-synt_2b"/>
    <property type="match status" value="1"/>
</dbReference>
<dbReference type="Gene3D" id="3.30.930.10">
    <property type="entry name" value="Bira Bifunctional Protein, Domain 2"/>
    <property type="match status" value="1"/>
</dbReference>
<dbReference type="GO" id="GO:0004081">
    <property type="term" value="F:bis(5'-nucleosyl)-tetraphosphatase (asymmetrical) activity"/>
    <property type="evidence" value="ECO:0007669"/>
    <property type="project" value="UniProtKB-ARBA"/>
</dbReference>
<dbReference type="Proteomes" id="UP000324209">
    <property type="component" value="Chromosome"/>
</dbReference>
<evidence type="ECO:0000256" key="3">
    <source>
        <dbReference type="ARBA" id="ARBA00022598"/>
    </source>
</evidence>
<feature type="binding site" evidence="8">
    <location>
        <position position="161"/>
    </location>
    <ligand>
        <name>substrate</name>
    </ligand>
</feature>
<dbReference type="SUPFAM" id="SSF55681">
    <property type="entry name" value="Class II aaRS and biotin synthetases"/>
    <property type="match status" value="1"/>
</dbReference>
<feature type="binding site" evidence="8">
    <location>
        <begin position="193"/>
        <end position="195"/>
    </location>
    <ligand>
        <name>ATP</name>
        <dbReference type="ChEBI" id="CHEBI:30616"/>
    </ligand>
</feature>
<feature type="domain" description="Aminoacyl-transfer RNA synthetases class-II family profile" evidence="9">
    <location>
        <begin position="19"/>
        <end position="369"/>
    </location>
</feature>
<dbReference type="InterPro" id="IPR002315">
    <property type="entry name" value="tRNA-synt_gly"/>
</dbReference>
<dbReference type="Gene3D" id="3.40.50.800">
    <property type="entry name" value="Anticodon-binding domain"/>
    <property type="match status" value="1"/>
</dbReference>
<reference evidence="10 11" key="1">
    <citation type="submission" date="2019-02" db="EMBL/GenBank/DDBJ databases">
        <title>Complete Genome Sequence and Methylome Analysis of free living Spirochaetas.</title>
        <authorList>
            <person name="Fomenkov A."/>
            <person name="Dubinina G."/>
            <person name="Leshcheva N."/>
            <person name="Mikheeva N."/>
            <person name="Grabovich M."/>
            <person name="Vincze T."/>
            <person name="Roberts R.J."/>
        </authorList>
    </citation>
    <scope>NUCLEOTIDE SEQUENCE [LARGE SCALE GENOMIC DNA]</scope>
    <source>
        <strain evidence="10 11">K2</strain>
    </source>
</reference>
<dbReference type="InterPro" id="IPR004154">
    <property type="entry name" value="Anticodon-bd"/>
</dbReference>
<dbReference type="EMBL" id="CP036150">
    <property type="protein sequence ID" value="QEN07163.1"/>
    <property type="molecule type" value="Genomic_DNA"/>
</dbReference>
<evidence type="ECO:0000256" key="8">
    <source>
        <dbReference type="HAMAP-Rule" id="MF_00253"/>
    </source>
</evidence>
<evidence type="ECO:0000256" key="5">
    <source>
        <dbReference type="ARBA" id="ARBA00022840"/>
    </source>
</evidence>
<comment type="function">
    <text evidence="8">Catalyzes the attachment of glycine to tRNA(Gly).</text>
</comment>
<dbReference type="InterPro" id="IPR036621">
    <property type="entry name" value="Anticodon-bd_dom_sf"/>
</dbReference>
<dbReference type="InterPro" id="IPR022961">
    <property type="entry name" value="Gly_tRNA_ligase_bac"/>
</dbReference>
<keyword evidence="3 8" id="KW-0436">Ligase</keyword>
<comment type="subunit">
    <text evidence="8">Homodimer.</text>
</comment>
<dbReference type="InterPro" id="IPR006195">
    <property type="entry name" value="aa-tRNA-synth_II"/>
</dbReference>
<dbReference type="SUPFAM" id="SSF52954">
    <property type="entry name" value="Class II aaRS ABD-related"/>
    <property type="match status" value="1"/>
</dbReference>
<dbReference type="RefSeq" id="WP_149485245.1">
    <property type="nucleotide sequence ID" value="NZ_CP036150.1"/>
</dbReference>
<dbReference type="PANTHER" id="PTHR10745">
    <property type="entry name" value="GLYCYL-TRNA SYNTHETASE/DNA POLYMERASE SUBUNIT GAMMA-2"/>
    <property type="match status" value="1"/>
</dbReference>
<keyword evidence="6 8" id="KW-0648">Protein biosynthesis</keyword>
<dbReference type="NCBIfam" id="TIGR00389">
    <property type="entry name" value="glyS_dimeric"/>
    <property type="match status" value="1"/>
</dbReference>
<dbReference type="CDD" id="cd00858">
    <property type="entry name" value="GlyRS_anticodon"/>
    <property type="match status" value="1"/>
</dbReference>
<keyword evidence="11" id="KW-1185">Reference proteome</keyword>
<dbReference type="GO" id="GO:0005524">
    <property type="term" value="F:ATP binding"/>
    <property type="evidence" value="ECO:0007669"/>
    <property type="project" value="UniProtKB-UniRule"/>
</dbReference>
<dbReference type="GO" id="GO:0005737">
    <property type="term" value="C:cytoplasm"/>
    <property type="evidence" value="ECO:0007669"/>
    <property type="project" value="UniProtKB-SubCell"/>
</dbReference>
<dbReference type="InterPro" id="IPR045864">
    <property type="entry name" value="aa-tRNA-synth_II/BPL/LPL"/>
</dbReference>
<feature type="binding site" evidence="8">
    <location>
        <position position="111"/>
    </location>
    <ligand>
        <name>substrate</name>
    </ligand>
</feature>
<dbReference type="PROSITE" id="PS50862">
    <property type="entry name" value="AA_TRNA_LIGASE_II"/>
    <property type="match status" value="1"/>
</dbReference>
<dbReference type="GO" id="GO:0015966">
    <property type="term" value="P:diadenosine tetraphosphate biosynthetic process"/>
    <property type="evidence" value="ECO:0007669"/>
    <property type="project" value="UniProtKB-ARBA"/>
</dbReference>
<gene>
    <name evidence="8" type="primary">glyQS</name>
    <name evidence="10" type="ORF">EXM22_03855</name>
</gene>
<accession>A0A5C1QG66</accession>
<dbReference type="HAMAP" id="MF_00253_B">
    <property type="entry name" value="Gly_tRNA_synth_B"/>
    <property type="match status" value="1"/>
</dbReference>
<protein>
    <recommendedName>
        <fullName evidence="8">Glycine--tRNA ligase</fullName>
        <ecNumber evidence="8">6.1.1.14</ecNumber>
    </recommendedName>
    <alternativeName>
        <fullName evidence="8">Glycyl-tRNA synthetase</fullName>
        <shortName evidence="8">GlyRS</shortName>
    </alternativeName>
</protein>
<feature type="binding site" evidence="8">
    <location>
        <begin position="318"/>
        <end position="322"/>
    </location>
    <ligand>
        <name>substrate</name>
    </ligand>
</feature>
<dbReference type="FunFam" id="3.30.930.10:FF:000014">
    <property type="entry name" value="Glycine--tRNA ligase"/>
    <property type="match status" value="1"/>
</dbReference>
<evidence type="ECO:0000313" key="11">
    <source>
        <dbReference type="Proteomes" id="UP000324209"/>
    </source>
</evidence>
<comment type="catalytic activity">
    <reaction evidence="8">
        <text>tRNA(Gly) + glycine + ATP = glycyl-tRNA(Gly) + AMP + diphosphate</text>
        <dbReference type="Rhea" id="RHEA:16013"/>
        <dbReference type="Rhea" id="RHEA-COMP:9664"/>
        <dbReference type="Rhea" id="RHEA-COMP:9683"/>
        <dbReference type="ChEBI" id="CHEBI:30616"/>
        <dbReference type="ChEBI" id="CHEBI:33019"/>
        <dbReference type="ChEBI" id="CHEBI:57305"/>
        <dbReference type="ChEBI" id="CHEBI:78442"/>
        <dbReference type="ChEBI" id="CHEBI:78522"/>
        <dbReference type="ChEBI" id="CHEBI:456215"/>
        <dbReference type="EC" id="6.1.1.14"/>
    </reaction>
</comment>
<dbReference type="InterPro" id="IPR027031">
    <property type="entry name" value="Gly-tRNA_synthase/POLG2"/>
</dbReference>
<keyword evidence="4 8" id="KW-0547">Nucleotide-binding</keyword>
<name>A0A5C1QG66_9SPIO</name>
<dbReference type="Pfam" id="PF03129">
    <property type="entry name" value="HGTP_anticodon"/>
    <property type="match status" value="1"/>
</dbReference>
<dbReference type="AlphaFoldDB" id="A0A5C1QG66"/>
<dbReference type="KEGG" id="ock:EXM22_03855"/>
<comment type="subcellular location">
    <subcellularLocation>
        <location evidence="8">Cytoplasm</location>
    </subcellularLocation>
</comment>
<evidence type="ECO:0000256" key="2">
    <source>
        <dbReference type="ARBA" id="ARBA00022490"/>
    </source>
</evidence>
<evidence type="ECO:0000256" key="1">
    <source>
        <dbReference type="ARBA" id="ARBA00008226"/>
    </source>
</evidence>
<keyword evidence="7 8" id="KW-0030">Aminoacyl-tRNA synthetase</keyword>
<evidence type="ECO:0000313" key="10">
    <source>
        <dbReference type="EMBL" id="QEN07163.1"/>
    </source>
</evidence>
<feature type="binding site" evidence="8">
    <location>
        <begin position="208"/>
        <end position="212"/>
    </location>
    <ligand>
        <name>substrate</name>
    </ligand>
</feature>
<dbReference type="GO" id="GO:0006426">
    <property type="term" value="P:glycyl-tRNA aminoacylation"/>
    <property type="evidence" value="ECO:0007669"/>
    <property type="project" value="UniProtKB-UniRule"/>
</dbReference>
<dbReference type="OrthoDB" id="9760853at2"/>
<proteinExistence type="inferred from homology"/>
<keyword evidence="2 8" id="KW-0963">Cytoplasm</keyword>
<evidence type="ECO:0000256" key="7">
    <source>
        <dbReference type="ARBA" id="ARBA00023146"/>
    </source>
</evidence>
<comment type="caution">
    <text evidence="8">Lacks conserved residue(s) required for the propagation of feature annotation.</text>
</comment>
<feature type="binding site" evidence="8">
    <location>
        <begin position="203"/>
        <end position="208"/>
    </location>
    <ligand>
        <name>ATP</name>
        <dbReference type="ChEBI" id="CHEBI:30616"/>
    </ligand>
</feature>
<feature type="binding site" evidence="8">
    <location>
        <begin position="322"/>
        <end position="325"/>
    </location>
    <ligand>
        <name>ATP</name>
        <dbReference type="ChEBI" id="CHEBI:30616"/>
    </ligand>
</feature>
<dbReference type="PANTHER" id="PTHR10745:SF8">
    <property type="entry name" value="DNA POLYMERASE SUBUNIT GAMMA-2, MITOCHONDRIAL"/>
    <property type="match status" value="1"/>
</dbReference>
<dbReference type="GO" id="GO:0070062">
    <property type="term" value="C:extracellular exosome"/>
    <property type="evidence" value="ECO:0007669"/>
    <property type="project" value="UniProtKB-ARBA"/>
</dbReference>
<evidence type="ECO:0000256" key="6">
    <source>
        <dbReference type="ARBA" id="ARBA00022917"/>
    </source>
</evidence>
<dbReference type="FunFam" id="3.40.50.800:FF:000002">
    <property type="entry name" value="Glycine--tRNA ligase"/>
    <property type="match status" value="1"/>
</dbReference>
<evidence type="ECO:0000256" key="4">
    <source>
        <dbReference type="ARBA" id="ARBA00022741"/>
    </source>
</evidence>
<dbReference type="GO" id="GO:1990742">
    <property type="term" value="C:microvesicle"/>
    <property type="evidence" value="ECO:0007669"/>
    <property type="project" value="UniProtKB-ARBA"/>
</dbReference>
<organism evidence="10 11">
    <name type="scientific">Oceanispirochaeta crateris</name>
    <dbReference type="NCBI Taxonomy" id="2518645"/>
    <lineage>
        <taxon>Bacteria</taxon>
        <taxon>Pseudomonadati</taxon>
        <taxon>Spirochaetota</taxon>
        <taxon>Spirochaetia</taxon>
        <taxon>Spirochaetales</taxon>
        <taxon>Spirochaetaceae</taxon>
        <taxon>Oceanispirochaeta</taxon>
    </lineage>
</organism>